<comment type="subcellular location">
    <subcellularLocation>
        <location evidence="8">Cytoplasm</location>
    </subcellularLocation>
</comment>
<dbReference type="Gene3D" id="3.30.1360.40">
    <property type="match status" value="1"/>
</dbReference>
<comment type="miscellaneous">
    <text evidence="8">Few gyrases are as efficient as E.coli at forming negative supercoils. Not all organisms have 2 type II topoisomerases; in organisms with a single type II topoisomerase this enzyme also has to decatenate newly replicated chromosomes.</text>
</comment>
<comment type="caution">
    <text evidence="8">Lacks conserved residue(s) required for the propagation of feature annotation.</text>
</comment>
<keyword evidence="13" id="KW-1185">Reference proteome</keyword>
<dbReference type="PANTHER" id="PTHR43493:SF5">
    <property type="entry name" value="DNA GYRASE SUBUNIT A, CHLOROPLASTIC_MITOCHONDRIAL"/>
    <property type="match status" value="1"/>
</dbReference>
<keyword evidence="4 8" id="KW-0067">ATP-binding</keyword>
<dbReference type="Pfam" id="PF00521">
    <property type="entry name" value="DNA_topoisoIV"/>
    <property type="match status" value="1"/>
</dbReference>
<dbReference type="EMBL" id="JACHEK010000008">
    <property type="protein sequence ID" value="MBB6145937.1"/>
    <property type="molecule type" value="Genomic_DNA"/>
</dbReference>
<dbReference type="Gene3D" id="1.10.268.10">
    <property type="entry name" value="Topoisomerase, domain 3"/>
    <property type="match status" value="1"/>
</dbReference>
<dbReference type="GO" id="GO:0003677">
    <property type="term" value="F:DNA binding"/>
    <property type="evidence" value="ECO:0007669"/>
    <property type="project" value="UniProtKB-UniRule"/>
</dbReference>
<dbReference type="InterPro" id="IPR005743">
    <property type="entry name" value="GyrA"/>
</dbReference>
<dbReference type="GO" id="GO:0006265">
    <property type="term" value="P:DNA topological change"/>
    <property type="evidence" value="ECO:0007669"/>
    <property type="project" value="UniProtKB-UniRule"/>
</dbReference>
<dbReference type="FunFam" id="3.30.1360.40:FF:000002">
    <property type="entry name" value="DNA gyrase subunit A"/>
    <property type="match status" value="1"/>
</dbReference>
<dbReference type="InterPro" id="IPR050220">
    <property type="entry name" value="Type_II_DNA_Topoisomerases"/>
</dbReference>
<evidence type="ECO:0000256" key="4">
    <source>
        <dbReference type="ARBA" id="ARBA00022840"/>
    </source>
</evidence>
<accession>A0A841JZZ6</accession>
<evidence type="ECO:0000256" key="8">
    <source>
        <dbReference type="HAMAP-Rule" id="MF_01897"/>
    </source>
</evidence>
<evidence type="ECO:0000313" key="13">
    <source>
        <dbReference type="Proteomes" id="UP000538666"/>
    </source>
</evidence>
<dbReference type="SUPFAM" id="SSF101904">
    <property type="entry name" value="GyrA/ParC C-terminal domain-like"/>
    <property type="match status" value="1"/>
</dbReference>
<evidence type="ECO:0000256" key="2">
    <source>
        <dbReference type="ARBA" id="ARBA00008263"/>
    </source>
</evidence>
<dbReference type="InterPro" id="IPR035516">
    <property type="entry name" value="Gyrase/topoIV_suA_C"/>
</dbReference>
<feature type="domain" description="Topo IIA-type catalytic" evidence="11">
    <location>
        <begin position="58"/>
        <end position="556"/>
    </location>
</feature>
<dbReference type="FunFam" id="3.90.199.10:FF:000001">
    <property type="entry name" value="DNA gyrase subunit A"/>
    <property type="match status" value="1"/>
</dbReference>
<dbReference type="GO" id="GO:0005694">
    <property type="term" value="C:chromosome"/>
    <property type="evidence" value="ECO:0007669"/>
    <property type="project" value="InterPro"/>
</dbReference>
<protein>
    <recommendedName>
        <fullName evidence="8">DNA gyrase subunit A</fullName>
        <ecNumber evidence="8">5.6.2.2</ecNumber>
    </recommendedName>
</protein>
<dbReference type="Gene3D" id="3.90.199.10">
    <property type="entry name" value="Topoisomerase II, domain 5"/>
    <property type="match status" value="1"/>
</dbReference>
<keyword evidence="5 8" id="KW-0799">Topoisomerase</keyword>
<dbReference type="Gene3D" id="2.120.10.90">
    <property type="entry name" value="DNA gyrase/topoisomerase IV, subunit A, C-terminal"/>
    <property type="match status" value="1"/>
</dbReference>
<gene>
    <name evidence="8" type="primary">gyrA</name>
    <name evidence="12" type="ORF">HNQ77_003907</name>
</gene>
<comment type="catalytic activity">
    <reaction evidence="1 8 9">
        <text>ATP-dependent breakage, passage and rejoining of double-stranded DNA.</text>
        <dbReference type="EC" id="5.6.2.2"/>
    </reaction>
</comment>
<dbReference type="PANTHER" id="PTHR43493">
    <property type="entry name" value="DNA GYRASE/TOPOISOMERASE SUBUNIT A"/>
    <property type="match status" value="1"/>
</dbReference>
<sequence length="890" mass="98825">MADDQNPQLPLGDGNNGDGPNGSTGPTGAANLIPINIEDEMRRSYLDYSMSVIIGRALPDARDGLKPVHRRVLYTMHEMGLQHNKKYTKCAKVVGQAMGVYHPHGDSAIYDTLVRLAQPFSMRYPVIDGQGNFGSVDGDPPAAMRYTECRLMKVAGDLLADIEMETVDFTPNYDESTFEPTVLPTRIPNLIVNGSSGIAVGMATNIPPHNLTEVVNAAIEMINNPQAGLLEVLKHVQGPDFPTGGFIYGRSGIAQAYKTGRGRFLMRAKCAIENMPQGRQAIIVSEIPYQVNKSKLIERIAALVNDKIIDEISDVRDESDRDGMRIMIELKRGAEAQIVLNQLYKHTQMQEGFSMIFLAVINGQPKELSLPDAIRHFLDHRIDVVRRRTAYQLRKAREREHILLGYQIALDHLDNVIKIIRGSSSRADARENLFQFFSGRTITVRDQALAGVTLDPAKYNIDPATIVTATLTLSYRQIDAILELQLYRLTQLSIDELLKELAEIREHIAEYESILASEKKLRAVIVKELEAVKKEYGDERRTQILDETAELQLEDLIADEQVAVTVSHSGYLKRTPISTYRQQRRGGTGRLGMKTREEDFVQQLIIDSTHAYLLCFTNTGRVYWLKVYEVPDVGAAGKGKSMASLLNLQPGENVRTILALRNLEEEGKFIFFTTRKGTVKKTPLKDFSNVMARGIIAIGIDDEDELVGVRITDGNQVVFIATHDGMAIRFDENDVRSMGRTAHGVRGVDLGKNDYVVGIAVTPKERRKDGEGIDCACLILSVTDNGFGKRTDVDEYRLQTRGGKGVINVKTTTRNGKVTSILLVDDTSELVVISQYGKIIRIDTKTIRAAGRSTQGVKLLNLEEDDKVAAAVVIPPEEAKIEPENGTLLQ</sequence>
<reference evidence="12 13" key="1">
    <citation type="submission" date="2020-08" db="EMBL/GenBank/DDBJ databases">
        <title>Genomic Encyclopedia of Type Strains, Phase IV (KMG-IV): sequencing the most valuable type-strain genomes for metagenomic binning, comparative biology and taxonomic classification.</title>
        <authorList>
            <person name="Goeker M."/>
        </authorList>
    </citation>
    <scope>NUCLEOTIDE SEQUENCE [LARGE SCALE GENOMIC DNA]</scope>
    <source>
        <strain evidence="12 13">DSM 103733</strain>
    </source>
</reference>
<dbReference type="GO" id="GO:0034335">
    <property type="term" value="F:DNA negative supercoiling activity"/>
    <property type="evidence" value="ECO:0007669"/>
    <property type="project" value="UniProtKB-ARBA"/>
</dbReference>
<comment type="function">
    <text evidence="8">A type II topoisomerase that negatively supercoils closed circular double-stranded (ds) DNA in an ATP-dependent manner to modulate DNA topology and maintain chromosomes in an underwound state. Negative supercoiling favors strand separation, and DNA replication, transcription, recombination and repair, all of which involve strand separation. Also able to catalyze the interconversion of other topological isomers of dsDNA rings, including catenanes and knotted rings. Type II topoisomerases break and join 2 DNA strands simultaneously in an ATP-dependent manner.</text>
</comment>
<dbReference type="GO" id="GO:0005737">
    <property type="term" value="C:cytoplasm"/>
    <property type="evidence" value="ECO:0007669"/>
    <property type="project" value="UniProtKB-SubCell"/>
</dbReference>
<evidence type="ECO:0000313" key="12">
    <source>
        <dbReference type="EMBL" id="MBB6145937.1"/>
    </source>
</evidence>
<dbReference type="GO" id="GO:0009330">
    <property type="term" value="C:DNA topoisomerase type II (double strand cut, ATP-hydrolyzing) complex"/>
    <property type="evidence" value="ECO:0007669"/>
    <property type="project" value="TreeGrafter"/>
</dbReference>
<dbReference type="InterPro" id="IPR013760">
    <property type="entry name" value="Topo_IIA-like_dom_sf"/>
</dbReference>
<evidence type="ECO:0000256" key="10">
    <source>
        <dbReference type="SAM" id="MobiDB-lite"/>
    </source>
</evidence>
<dbReference type="InterPro" id="IPR013757">
    <property type="entry name" value="Topo_IIA_A_a_sf"/>
</dbReference>
<dbReference type="SUPFAM" id="SSF56719">
    <property type="entry name" value="Type II DNA topoisomerase"/>
    <property type="match status" value="1"/>
</dbReference>
<dbReference type="PROSITE" id="PS52040">
    <property type="entry name" value="TOPO_IIA"/>
    <property type="match status" value="1"/>
</dbReference>
<proteinExistence type="inferred from homology"/>
<evidence type="ECO:0000256" key="7">
    <source>
        <dbReference type="ARBA" id="ARBA00023235"/>
    </source>
</evidence>
<feature type="active site" description="O-(5'-phospho-DNA)-tyrosine intermediate" evidence="8 9">
    <location>
        <position position="146"/>
    </location>
</feature>
<evidence type="ECO:0000256" key="6">
    <source>
        <dbReference type="ARBA" id="ARBA00023125"/>
    </source>
</evidence>
<dbReference type="InterPro" id="IPR013758">
    <property type="entry name" value="Topo_IIA_A/C_ab"/>
</dbReference>
<keyword evidence="8" id="KW-0963">Cytoplasm</keyword>
<keyword evidence="6 8" id="KW-0238">DNA-binding</keyword>
<dbReference type="SMART" id="SM00434">
    <property type="entry name" value="TOP4c"/>
    <property type="match status" value="1"/>
</dbReference>
<dbReference type="InterPro" id="IPR002205">
    <property type="entry name" value="Topo_IIA_dom_A"/>
</dbReference>
<feature type="region of interest" description="Disordered" evidence="10">
    <location>
        <begin position="1"/>
        <end position="30"/>
    </location>
</feature>
<dbReference type="Pfam" id="PF03989">
    <property type="entry name" value="DNA_gyraseA_C"/>
    <property type="match status" value="6"/>
</dbReference>
<dbReference type="RefSeq" id="WP_050060939.1">
    <property type="nucleotide sequence ID" value="NZ_JACHEK010000008.1"/>
</dbReference>
<evidence type="ECO:0000256" key="9">
    <source>
        <dbReference type="PROSITE-ProRule" id="PRU01384"/>
    </source>
</evidence>
<dbReference type="InterPro" id="IPR006691">
    <property type="entry name" value="GyrA/parC_rep"/>
</dbReference>
<evidence type="ECO:0000259" key="11">
    <source>
        <dbReference type="PROSITE" id="PS52040"/>
    </source>
</evidence>
<dbReference type="FunFam" id="2.120.10.90:FF:000005">
    <property type="entry name" value="DNA topoisomerase 4 subunit A"/>
    <property type="match status" value="1"/>
</dbReference>
<dbReference type="NCBIfam" id="NF004043">
    <property type="entry name" value="PRK05560.1"/>
    <property type="match status" value="1"/>
</dbReference>
<dbReference type="GO" id="GO:0005524">
    <property type="term" value="F:ATP binding"/>
    <property type="evidence" value="ECO:0007669"/>
    <property type="project" value="UniProtKB-UniRule"/>
</dbReference>
<comment type="similarity">
    <text evidence="2 8">Belongs to the type II topoisomerase GyrA/ParC subunit family.</text>
</comment>
<dbReference type="CDD" id="cd00187">
    <property type="entry name" value="TOP4c"/>
    <property type="match status" value="1"/>
</dbReference>
<dbReference type="Proteomes" id="UP000538666">
    <property type="component" value="Unassembled WGS sequence"/>
</dbReference>
<evidence type="ECO:0000256" key="3">
    <source>
        <dbReference type="ARBA" id="ARBA00022741"/>
    </source>
</evidence>
<keyword evidence="3 8" id="KW-0547">Nucleotide-binding</keyword>
<dbReference type="NCBIfam" id="NF004044">
    <property type="entry name" value="PRK05561.1"/>
    <property type="match status" value="1"/>
</dbReference>
<organism evidence="12 13">
    <name type="scientific">Silvibacterium bohemicum</name>
    <dbReference type="NCBI Taxonomy" id="1577686"/>
    <lineage>
        <taxon>Bacteria</taxon>
        <taxon>Pseudomonadati</taxon>
        <taxon>Acidobacteriota</taxon>
        <taxon>Terriglobia</taxon>
        <taxon>Terriglobales</taxon>
        <taxon>Acidobacteriaceae</taxon>
        <taxon>Silvibacterium</taxon>
    </lineage>
</organism>
<evidence type="ECO:0000256" key="1">
    <source>
        <dbReference type="ARBA" id="ARBA00000185"/>
    </source>
</evidence>
<dbReference type="NCBIfam" id="TIGR01063">
    <property type="entry name" value="gyrA"/>
    <property type="match status" value="1"/>
</dbReference>
<dbReference type="OrthoDB" id="9806486at2"/>
<comment type="caution">
    <text evidence="12">The sequence shown here is derived from an EMBL/GenBank/DDBJ whole genome shotgun (WGS) entry which is preliminary data.</text>
</comment>
<dbReference type="EC" id="5.6.2.2" evidence="8"/>
<evidence type="ECO:0000256" key="5">
    <source>
        <dbReference type="ARBA" id="ARBA00023029"/>
    </source>
</evidence>
<comment type="subunit">
    <text evidence="8">Heterotetramer, composed of two GyrA and two GyrB chains. In the heterotetramer, GyrA contains the active site tyrosine that forms a transient covalent intermediate with DNA, while GyrB binds cofactors and catalyzes ATP hydrolysis.</text>
</comment>
<name>A0A841JZZ6_9BACT</name>
<dbReference type="HAMAP" id="MF_01897">
    <property type="entry name" value="GyrA"/>
    <property type="match status" value="1"/>
</dbReference>
<dbReference type="AlphaFoldDB" id="A0A841JZZ6"/>
<dbReference type="GO" id="GO:0006261">
    <property type="term" value="P:DNA-templated DNA replication"/>
    <property type="evidence" value="ECO:0007669"/>
    <property type="project" value="UniProtKB-UniRule"/>
</dbReference>
<keyword evidence="7 8" id="KW-0413">Isomerase</keyword>